<dbReference type="EMBL" id="JASBWR010000041">
    <property type="protein sequence ID" value="KAJ9104211.1"/>
    <property type="molecule type" value="Genomic_DNA"/>
</dbReference>
<dbReference type="Proteomes" id="UP001241377">
    <property type="component" value="Unassembled WGS sequence"/>
</dbReference>
<sequence>MAAKNVVSKVNQQTATENELKWLTSVLLPYLQDWTKITSGLGLGKETLSELGAFRARHAVAAAKNASLKASIPEVDLARYKSILKDQRAVEQAQKVLSEFKPVSYDVAKFTSAIDAFEGRAVEAAKATVDKIASEEKDLQSTLSNIQDARPFEDLTITEIAEAQPQITHAVETMIQKGKWSVPGYRRQTGALDHKNRYE</sequence>
<proteinExistence type="predicted"/>
<accession>A0ACC2VYI7</accession>
<name>A0ACC2VYI7_9TREE</name>
<keyword evidence="2" id="KW-1185">Reference proteome</keyword>
<comment type="caution">
    <text evidence="1">The sequence shown here is derived from an EMBL/GenBank/DDBJ whole genome shotgun (WGS) entry which is preliminary data.</text>
</comment>
<gene>
    <name evidence="1" type="ORF">QFC19_004028</name>
</gene>
<reference evidence="1" key="1">
    <citation type="submission" date="2023-04" db="EMBL/GenBank/DDBJ databases">
        <title>Draft Genome sequencing of Naganishia species isolated from polar environments using Oxford Nanopore Technology.</title>
        <authorList>
            <person name="Leo P."/>
            <person name="Venkateswaran K."/>
        </authorList>
    </citation>
    <scope>NUCLEOTIDE SEQUENCE</scope>
    <source>
        <strain evidence="1">MNA-CCFEE 5261</strain>
    </source>
</reference>
<protein>
    <submittedName>
        <fullName evidence="1">Uncharacterized protein</fullName>
    </submittedName>
</protein>
<organism evidence="1 2">
    <name type="scientific">Naganishia cerealis</name>
    <dbReference type="NCBI Taxonomy" id="610337"/>
    <lineage>
        <taxon>Eukaryota</taxon>
        <taxon>Fungi</taxon>
        <taxon>Dikarya</taxon>
        <taxon>Basidiomycota</taxon>
        <taxon>Agaricomycotina</taxon>
        <taxon>Tremellomycetes</taxon>
        <taxon>Filobasidiales</taxon>
        <taxon>Filobasidiaceae</taxon>
        <taxon>Naganishia</taxon>
    </lineage>
</organism>
<evidence type="ECO:0000313" key="1">
    <source>
        <dbReference type="EMBL" id="KAJ9104211.1"/>
    </source>
</evidence>
<evidence type="ECO:0000313" key="2">
    <source>
        <dbReference type="Proteomes" id="UP001241377"/>
    </source>
</evidence>